<evidence type="ECO:0000256" key="1">
    <source>
        <dbReference type="SAM" id="MobiDB-lite"/>
    </source>
</evidence>
<feature type="domain" description="HTH marR-type" evidence="2">
    <location>
        <begin position="23"/>
        <end position="159"/>
    </location>
</feature>
<dbReference type="PRINTS" id="PR00598">
    <property type="entry name" value="HTHMARR"/>
</dbReference>
<feature type="compositionally biased region" description="Low complexity" evidence="1">
    <location>
        <begin position="14"/>
        <end position="23"/>
    </location>
</feature>
<organism evidence="3 4">
    <name type="scientific">Sphaerisporangium corydalis</name>
    <dbReference type="NCBI Taxonomy" id="1441875"/>
    <lineage>
        <taxon>Bacteria</taxon>
        <taxon>Bacillati</taxon>
        <taxon>Actinomycetota</taxon>
        <taxon>Actinomycetes</taxon>
        <taxon>Streptosporangiales</taxon>
        <taxon>Streptosporangiaceae</taxon>
        <taxon>Sphaerisporangium</taxon>
    </lineage>
</organism>
<dbReference type="Gene3D" id="1.10.10.10">
    <property type="entry name" value="Winged helix-like DNA-binding domain superfamily/Winged helix DNA-binding domain"/>
    <property type="match status" value="1"/>
</dbReference>
<dbReference type="InterPro" id="IPR039422">
    <property type="entry name" value="MarR/SlyA-like"/>
</dbReference>
<gene>
    <name evidence="3" type="ORF">ACFO8L_20605</name>
</gene>
<dbReference type="PANTHER" id="PTHR33164">
    <property type="entry name" value="TRANSCRIPTIONAL REGULATOR, MARR FAMILY"/>
    <property type="match status" value="1"/>
</dbReference>
<comment type="caution">
    <text evidence="3">The sequence shown here is derived from an EMBL/GenBank/DDBJ whole genome shotgun (WGS) entry which is preliminary data.</text>
</comment>
<proteinExistence type="predicted"/>
<evidence type="ECO:0000313" key="3">
    <source>
        <dbReference type="EMBL" id="MFC4588502.1"/>
    </source>
</evidence>
<dbReference type="InterPro" id="IPR036388">
    <property type="entry name" value="WH-like_DNA-bd_sf"/>
</dbReference>
<dbReference type="Proteomes" id="UP001595891">
    <property type="component" value="Unassembled WGS sequence"/>
</dbReference>
<dbReference type="SUPFAM" id="SSF46785">
    <property type="entry name" value="Winged helix' DNA-binding domain"/>
    <property type="match status" value="1"/>
</dbReference>
<name>A0ABV9EIS2_9ACTN</name>
<dbReference type="InterPro" id="IPR036390">
    <property type="entry name" value="WH_DNA-bd_sf"/>
</dbReference>
<protein>
    <submittedName>
        <fullName evidence="3">MarR family winged helix-turn-helix transcriptional regulator</fullName>
    </submittedName>
</protein>
<evidence type="ECO:0000313" key="4">
    <source>
        <dbReference type="Proteomes" id="UP001595891"/>
    </source>
</evidence>
<dbReference type="SMART" id="SM00347">
    <property type="entry name" value="HTH_MARR"/>
    <property type="match status" value="1"/>
</dbReference>
<evidence type="ECO:0000259" key="2">
    <source>
        <dbReference type="PROSITE" id="PS50995"/>
    </source>
</evidence>
<sequence>MDADAGCDGGLARGPGQPAAAAGGPISHTIFRLARTHRMLAGRLLREVGLHPGQELLMMHLWETGPLRQCDLAEVFDTDSARMTRTVQRLERAGYVRRVSDPGDGRVTLVESTPAGLSLRDQVEQVWSRLEERTAGQMTAAERAAALASLRHLEDNLLAATTGHQDPPEA</sequence>
<dbReference type="InterPro" id="IPR000835">
    <property type="entry name" value="HTH_MarR-typ"/>
</dbReference>
<dbReference type="PANTHER" id="PTHR33164:SF43">
    <property type="entry name" value="HTH-TYPE TRANSCRIPTIONAL REPRESSOR YETL"/>
    <property type="match status" value="1"/>
</dbReference>
<dbReference type="PROSITE" id="PS50995">
    <property type="entry name" value="HTH_MARR_2"/>
    <property type="match status" value="1"/>
</dbReference>
<keyword evidence="4" id="KW-1185">Reference proteome</keyword>
<feature type="region of interest" description="Disordered" evidence="1">
    <location>
        <begin position="1"/>
        <end position="23"/>
    </location>
</feature>
<dbReference type="RefSeq" id="WP_262843384.1">
    <property type="nucleotide sequence ID" value="NZ_JANZYP010000017.1"/>
</dbReference>
<dbReference type="Pfam" id="PF01047">
    <property type="entry name" value="MarR"/>
    <property type="match status" value="1"/>
</dbReference>
<accession>A0ABV9EIS2</accession>
<dbReference type="EMBL" id="JBHSFN010000012">
    <property type="protein sequence ID" value="MFC4588502.1"/>
    <property type="molecule type" value="Genomic_DNA"/>
</dbReference>
<reference evidence="4" key="1">
    <citation type="journal article" date="2019" name="Int. J. Syst. Evol. Microbiol.">
        <title>The Global Catalogue of Microorganisms (GCM) 10K type strain sequencing project: providing services to taxonomists for standard genome sequencing and annotation.</title>
        <authorList>
            <consortium name="The Broad Institute Genomics Platform"/>
            <consortium name="The Broad Institute Genome Sequencing Center for Infectious Disease"/>
            <person name="Wu L."/>
            <person name="Ma J."/>
        </authorList>
    </citation>
    <scope>NUCLEOTIDE SEQUENCE [LARGE SCALE GENOMIC DNA]</scope>
    <source>
        <strain evidence="4">CCUG 49560</strain>
    </source>
</reference>